<dbReference type="InterPro" id="IPR026045">
    <property type="entry name" value="Ferric-bd"/>
</dbReference>
<evidence type="ECO:0000256" key="1">
    <source>
        <dbReference type="ARBA" id="ARBA00008520"/>
    </source>
</evidence>
<dbReference type="PIRSF" id="PIRSF002825">
    <property type="entry name" value="CfbpA"/>
    <property type="match status" value="1"/>
</dbReference>
<keyword evidence="5" id="KW-1185">Reference proteome</keyword>
<dbReference type="Pfam" id="PF13416">
    <property type="entry name" value="SBP_bac_8"/>
    <property type="match status" value="1"/>
</dbReference>
<keyword evidence="2" id="KW-0732">Signal</keyword>
<dbReference type="InterPro" id="IPR006059">
    <property type="entry name" value="SBP"/>
</dbReference>
<protein>
    <submittedName>
        <fullName evidence="4">Iron deficiency-induced protein A</fullName>
    </submittedName>
</protein>
<reference evidence="4 5" key="1">
    <citation type="submission" date="2023-01" db="EMBL/GenBank/DDBJ databases">
        <title>Complete genome sequence of Roseicyclus marinus strain Dej080120_10.</title>
        <authorList>
            <person name="Ueki S."/>
            <person name="Maruyama F."/>
        </authorList>
    </citation>
    <scope>NUCLEOTIDE SEQUENCE [LARGE SCALE GENOMIC DNA]</scope>
    <source>
        <strain evidence="4 5">Dej080120_10</strain>
    </source>
</reference>
<dbReference type="Gene3D" id="3.40.190.10">
    <property type="entry name" value="Periplasmic binding protein-like II"/>
    <property type="match status" value="2"/>
</dbReference>
<feature type="binding site" evidence="3">
    <location>
        <position position="248"/>
    </location>
    <ligand>
        <name>Fe cation</name>
        <dbReference type="ChEBI" id="CHEBI:24875"/>
    </ligand>
</feature>
<evidence type="ECO:0000313" key="5">
    <source>
        <dbReference type="Proteomes" id="UP001337723"/>
    </source>
</evidence>
<dbReference type="EMBL" id="AP027266">
    <property type="protein sequence ID" value="BDW87213.1"/>
    <property type="molecule type" value="Genomic_DNA"/>
</dbReference>
<dbReference type="SUPFAM" id="SSF53850">
    <property type="entry name" value="Periplasmic binding protein-like II"/>
    <property type="match status" value="1"/>
</dbReference>
<feature type="binding site" evidence="3">
    <location>
        <position position="62"/>
    </location>
    <ligand>
        <name>Fe cation</name>
        <dbReference type="ChEBI" id="CHEBI:24875"/>
    </ligand>
</feature>
<feature type="binding site" evidence="3">
    <location>
        <position position="249"/>
    </location>
    <ligand>
        <name>Fe cation</name>
        <dbReference type="ChEBI" id="CHEBI:24875"/>
    </ligand>
</feature>
<evidence type="ECO:0000313" key="4">
    <source>
        <dbReference type="EMBL" id="BDW87213.1"/>
    </source>
</evidence>
<keyword evidence="3" id="KW-0408">Iron</keyword>
<dbReference type="AlphaFoldDB" id="A0AA48HCZ0"/>
<evidence type="ECO:0000256" key="3">
    <source>
        <dbReference type="PIRSR" id="PIRSR002825-1"/>
    </source>
</evidence>
<comment type="similarity">
    <text evidence="1">Belongs to the bacterial solute-binding protein 1 family.</text>
</comment>
<dbReference type="GO" id="GO:0046872">
    <property type="term" value="F:metal ion binding"/>
    <property type="evidence" value="ECO:0007669"/>
    <property type="project" value="UniProtKB-KW"/>
</dbReference>
<name>A0AA48HCZ0_9RHOB</name>
<accession>A0AA48HCZ0</accession>
<sequence length="368" mass="39791">MGSEMLFKGGNPAEYFSQVYDLDNNGASSMTRTFAALMGTAIAVSTLTAAQAQELNLYSSRHYDTDERLYSDFTELTGITINRIEGNADELIARMQAEGENSPADVFLTVDTVRLARATEMGLLQPVESEVLEARIPAYLQDDANNWFAFSQRARIIFYDKTDVANPPQTYQDLANPEYAGMVCIRSSSNVYTQNITAALIAHLGAEAVEDWATAVVGNFARAPQGGDTDQLRGIASGECDISMSNTYYFSRIIREGDDQITPEQLANIGWVFPNQNDLGAHMNVSGGGVAAHAPNRENAIAFLEYLASDQAQQYFSAGNDEYPAVPGVGLSPSVAALGIFRPDTIDLSDIAANVGMAVEVLNSAGWE</sequence>
<keyword evidence="3" id="KW-0479">Metal-binding</keyword>
<gene>
    <name evidence="4" type="primary">idiA</name>
    <name evidence="4" type="ORF">MACH21_33900</name>
</gene>
<dbReference type="GO" id="GO:0030288">
    <property type="term" value="C:outer membrane-bounded periplasmic space"/>
    <property type="evidence" value="ECO:0007669"/>
    <property type="project" value="TreeGrafter"/>
</dbReference>
<dbReference type="KEGG" id="rmai:MACH21_33900"/>
<proteinExistence type="inferred from homology"/>
<organism evidence="4 5">
    <name type="scientific">Roseicyclus marinus</name>
    <dbReference type="NCBI Taxonomy" id="2161673"/>
    <lineage>
        <taxon>Bacteria</taxon>
        <taxon>Pseudomonadati</taxon>
        <taxon>Pseudomonadota</taxon>
        <taxon>Alphaproteobacteria</taxon>
        <taxon>Rhodobacterales</taxon>
        <taxon>Roseobacteraceae</taxon>
        <taxon>Roseicyclus</taxon>
    </lineage>
</organism>
<evidence type="ECO:0000256" key="2">
    <source>
        <dbReference type="ARBA" id="ARBA00022729"/>
    </source>
</evidence>
<dbReference type="Proteomes" id="UP001337723">
    <property type="component" value="Chromosome"/>
</dbReference>
<dbReference type="PANTHER" id="PTHR30006:SF15">
    <property type="entry name" value="IRON-UTILIZATION PERIPLASMIC PROTEIN"/>
    <property type="match status" value="1"/>
</dbReference>
<dbReference type="PANTHER" id="PTHR30006">
    <property type="entry name" value="THIAMINE-BINDING PERIPLASMIC PROTEIN-RELATED"/>
    <property type="match status" value="1"/>
</dbReference>